<feature type="compositionally biased region" description="Acidic residues" evidence="1">
    <location>
        <begin position="485"/>
        <end position="515"/>
    </location>
</feature>
<organism evidence="2 3">
    <name type="scientific">Tanacetum coccineum</name>
    <dbReference type="NCBI Taxonomy" id="301880"/>
    <lineage>
        <taxon>Eukaryota</taxon>
        <taxon>Viridiplantae</taxon>
        <taxon>Streptophyta</taxon>
        <taxon>Embryophyta</taxon>
        <taxon>Tracheophyta</taxon>
        <taxon>Spermatophyta</taxon>
        <taxon>Magnoliopsida</taxon>
        <taxon>eudicotyledons</taxon>
        <taxon>Gunneridae</taxon>
        <taxon>Pentapetalae</taxon>
        <taxon>asterids</taxon>
        <taxon>campanulids</taxon>
        <taxon>Asterales</taxon>
        <taxon>Asteraceae</taxon>
        <taxon>Asteroideae</taxon>
        <taxon>Anthemideae</taxon>
        <taxon>Anthemidinae</taxon>
        <taxon>Tanacetum</taxon>
    </lineage>
</organism>
<proteinExistence type="predicted"/>
<evidence type="ECO:0000256" key="1">
    <source>
        <dbReference type="SAM" id="MobiDB-lite"/>
    </source>
</evidence>
<gene>
    <name evidence="2" type="ORF">Tco_0679351</name>
</gene>
<accession>A0ABQ4XHQ6</accession>
<name>A0ABQ4XHQ6_9ASTR</name>
<feature type="region of interest" description="Disordered" evidence="1">
    <location>
        <begin position="364"/>
        <end position="422"/>
    </location>
</feature>
<sequence length="681" mass="76693">MSQEQRQQAAREEKLVPTADRVKISATNMRIEPSVPQKEETFQVILDIIKSSPCFKAFTIIADVPKIYMQQFWFTVKKLKKTPFYEFDLDDKKFQVDVEVFREILGICLKVPSEYFVTPPSEKDLLAFLIEFGYKGPLDHLARMFVDHMHQPWRTLAIMINKRLYGKTSSNDRLRQLKVAILWSMFYRKNVDNHELIWEDLAYQVDYRQAKLRRRKIIPYPRCTKIIINRFLLLNPSIPKGPSSGMHIIKDDGVISILKFVIIGKYFQEYGCAIPKTMLTKGIKQTESYQTFTKYFIGLIPPKKSRGKGSQGKNRRKSKKKVSIYADDNIIPELDVTLELGKSMSLTEAAEEEAARQVHATLKRLVMESDPEPAIRSTRRRPSGIAFRDTSSLSKKNSPDQKKSSRSQPHTGGSSEGTGVSLGVLDESTIILTTSSEGIGTKPRVPDEVKGASKAKVDSTIDWGSEEDSEYLEEETINKEVECLYSDEEEEKKDDDEDDKSIDIENTDDDEETNEEFVHGDEYVHADVDKEMKDAKVAETGKDDEEITIAKKIEVTKGDLEQAGKLPLTSSILSVSSSFGSQFLNLSFDTSLIVLSLIPEIPLVTPATTPPPPPSVSTITPVLEQTTTPIPTPPITTVAPPATTVPYPLPTIAQRVSVLEKDVQEIKQVDHSAEILPSIRS</sequence>
<comment type="caution">
    <text evidence="2">The sequence shown here is derived from an EMBL/GenBank/DDBJ whole genome shotgun (WGS) entry which is preliminary data.</text>
</comment>
<evidence type="ECO:0000313" key="3">
    <source>
        <dbReference type="Proteomes" id="UP001151760"/>
    </source>
</evidence>
<reference evidence="2" key="2">
    <citation type="submission" date="2022-01" db="EMBL/GenBank/DDBJ databases">
        <authorList>
            <person name="Yamashiro T."/>
            <person name="Shiraishi A."/>
            <person name="Satake H."/>
            <person name="Nakayama K."/>
        </authorList>
    </citation>
    <scope>NUCLEOTIDE SEQUENCE</scope>
</reference>
<keyword evidence="3" id="KW-1185">Reference proteome</keyword>
<dbReference type="Proteomes" id="UP001151760">
    <property type="component" value="Unassembled WGS sequence"/>
</dbReference>
<reference evidence="2" key="1">
    <citation type="journal article" date="2022" name="Int. J. Mol. Sci.">
        <title>Draft Genome of Tanacetum Coccineum: Genomic Comparison of Closely Related Tanacetum-Family Plants.</title>
        <authorList>
            <person name="Yamashiro T."/>
            <person name="Shiraishi A."/>
            <person name="Nakayama K."/>
            <person name="Satake H."/>
        </authorList>
    </citation>
    <scope>NUCLEOTIDE SEQUENCE</scope>
</reference>
<evidence type="ECO:0000313" key="2">
    <source>
        <dbReference type="EMBL" id="GJS64787.1"/>
    </source>
</evidence>
<dbReference type="EMBL" id="BQNB010009529">
    <property type="protein sequence ID" value="GJS64787.1"/>
    <property type="molecule type" value="Genomic_DNA"/>
</dbReference>
<feature type="compositionally biased region" description="Basic and acidic residues" evidence="1">
    <location>
        <begin position="444"/>
        <end position="459"/>
    </location>
</feature>
<feature type="region of interest" description="Disordered" evidence="1">
    <location>
        <begin position="435"/>
        <end position="520"/>
    </location>
</feature>
<feature type="compositionally biased region" description="Acidic residues" evidence="1">
    <location>
        <begin position="464"/>
        <end position="475"/>
    </location>
</feature>
<feature type="region of interest" description="Disordered" evidence="1">
    <location>
        <begin position="303"/>
        <end position="322"/>
    </location>
</feature>
<protein>
    <submittedName>
        <fullName evidence="2">Uncharacterized protein</fullName>
    </submittedName>
</protein>